<sequence>MGDGNASRPATGGAGSSSSGAPPQAAPSLPSSVVSSGSVGACKDAGGSGPPERRRDFGRNCFRRDGTGVSGGRGNPGDGDASRPATGGAGSSSSGAPPQAAPSLPSSVPSTAHGAQAQDGSGVLEGRGNLGGGDASRPATGGAGSSSSGAPPQAAPSLPSSVPSTAHGAQAQDGSGVLGGRGNLGGGDASRPATGGAGSSSSGVLPQAAPSLPSSVPSTADGAQALPNSDLANPFSPNRVGEKATICRTDSADKPVDRTKHELETIHKEFRDHPERILNENDSSSDSSIEEIECNLDF</sequence>
<evidence type="ECO:0000256" key="1">
    <source>
        <dbReference type="SAM" id="MobiDB-lite"/>
    </source>
</evidence>
<feature type="compositionally biased region" description="Gly residues" evidence="1">
    <location>
        <begin position="123"/>
        <end position="134"/>
    </location>
</feature>
<feature type="compositionally biased region" description="Gly residues" evidence="1">
    <location>
        <begin position="68"/>
        <end position="77"/>
    </location>
</feature>
<evidence type="ECO:0000313" key="2">
    <source>
        <dbReference type="EMBL" id="CEM43274.1"/>
    </source>
</evidence>
<feature type="compositionally biased region" description="Low complexity" evidence="1">
    <location>
        <begin position="82"/>
        <end position="110"/>
    </location>
</feature>
<feature type="compositionally biased region" description="Gly residues" evidence="1">
    <location>
        <begin position="176"/>
        <end position="188"/>
    </location>
</feature>
<feature type="compositionally biased region" description="Low complexity" evidence="1">
    <location>
        <begin position="135"/>
        <end position="164"/>
    </location>
</feature>
<proteinExistence type="predicted"/>
<organism evidence="2">
    <name type="scientific">Chromera velia CCMP2878</name>
    <dbReference type="NCBI Taxonomy" id="1169474"/>
    <lineage>
        <taxon>Eukaryota</taxon>
        <taxon>Sar</taxon>
        <taxon>Alveolata</taxon>
        <taxon>Colpodellida</taxon>
        <taxon>Chromeraceae</taxon>
        <taxon>Chromera</taxon>
    </lineage>
</organism>
<accession>A0A0G4HH51</accession>
<dbReference type="VEuPathDB" id="CryptoDB:Cvel_27418"/>
<feature type="compositionally biased region" description="Low complexity" evidence="1">
    <location>
        <begin position="1"/>
        <end position="41"/>
    </location>
</feature>
<feature type="compositionally biased region" description="Basic and acidic residues" evidence="1">
    <location>
        <begin position="250"/>
        <end position="279"/>
    </location>
</feature>
<dbReference type="AlphaFoldDB" id="A0A0G4HH51"/>
<name>A0A0G4HH51_9ALVE</name>
<protein>
    <submittedName>
        <fullName evidence="2">Uncharacterized protein</fullName>
    </submittedName>
</protein>
<feature type="region of interest" description="Disordered" evidence="1">
    <location>
        <begin position="1"/>
        <end position="298"/>
    </location>
</feature>
<feature type="compositionally biased region" description="Basic and acidic residues" evidence="1">
    <location>
        <begin position="51"/>
        <end position="66"/>
    </location>
</feature>
<dbReference type="EMBL" id="CDMZ01002648">
    <property type="protein sequence ID" value="CEM43274.1"/>
    <property type="molecule type" value="Genomic_DNA"/>
</dbReference>
<reference evidence="2" key="1">
    <citation type="submission" date="2014-11" db="EMBL/GenBank/DDBJ databases">
        <authorList>
            <person name="Otto D Thomas"/>
            <person name="Naeem Raeece"/>
        </authorList>
    </citation>
    <scope>NUCLEOTIDE SEQUENCE</scope>
</reference>
<feature type="compositionally biased region" description="Acidic residues" evidence="1">
    <location>
        <begin position="288"/>
        <end position="298"/>
    </location>
</feature>
<gene>
    <name evidence="2" type="ORF">Cvel_27418</name>
</gene>